<feature type="transmembrane region" description="Helical" evidence="1">
    <location>
        <begin position="254"/>
        <end position="271"/>
    </location>
</feature>
<feature type="transmembrane region" description="Helical" evidence="1">
    <location>
        <begin position="231"/>
        <end position="248"/>
    </location>
</feature>
<feature type="transmembrane region" description="Helical" evidence="1">
    <location>
        <begin position="486"/>
        <end position="507"/>
    </location>
</feature>
<comment type="caution">
    <text evidence="2">The sequence shown here is derived from an EMBL/GenBank/DDBJ whole genome shotgun (WGS) entry which is preliminary data.</text>
</comment>
<evidence type="ECO:0000313" key="3">
    <source>
        <dbReference type="Proteomes" id="UP000234778"/>
    </source>
</evidence>
<accession>A0A2I1KU99</accession>
<keyword evidence="1" id="KW-0472">Membrane</keyword>
<feature type="transmembrane region" description="Helical" evidence="1">
    <location>
        <begin position="183"/>
        <end position="201"/>
    </location>
</feature>
<feature type="transmembrane region" description="Helical" evidence="1">
    <location>
        <begin position="350"/>
        <end position="368"/>
    </location>
</feature>
<dbReference type="Proteomes" id="UP000234778">
    <property type="component" value="Unassembled WGS sequence"/>
</dbReference>
<gene>
    <name evidence="2" type="ORF">CYJ26_03455</name>
</gene>
<keyword evidence="1" id="KW-1133">Transmembrane helix</keyword>
<proteinExistence type="predicted"/>
<feature type="transmembrane region" description="Helical" evidence="1">
    <location>
        <begin position="278"/>
        <end position="295"/>
    </location>
</feature>
<feature type="transmembrane region" description="Helical" evidence="1">
    <location>
        <begin position="438"/>
        <end position="459"/>
    </location>
</feature>
<feature type="transmembrane region" description="Helical" evidence="1">
    <location>
        <begin position="409"/>
        <end position="426"/>
    </location>
</feature>
<feature type="transmembrane region" description="Helical" evidence="1">
    <location>
        <begin position="33"/>
        <end position="53"/>
    </location>
</feature>
<evidence type="ECO:0008006" key="4">
    <source>
        <dbReference type="Google" id="ProtNLM"/>
    </source>
</evidence>
<feature type="transmembrane region" description="Helical" evidence="1">
    <location>
        <begin position="207"/>
        <end position="224"/>
    </location>
</feature>
<name>A0A2I1KU99_9ACTO</name>
<organism evidence="2 3">
    <name type="scientific">Actinomyces urogenitalis</name>
    <dbReference type="NCBI Taxonomy" id="103621"/>
    <lineage>
        <taxon>Bacteria</taxon>
        <taxon>Bacillati</taxon>
        <taxon>Actinomycetota</taxon>
        <taxon>Actinomycetes</taxon>
        <taxon>Actinomycetales</taxon>
        <taxon>Actinomycetaceae</taxon>
        <taxon>Actinomyces</taxon>
    </lineage>
</organism>
<dbReference type="AlphaFoldDB" id="A0A2I1KU99"/>
<reference evidence="2 3" key="1">
    <citation type="submission" date="2017-12" db="EMBL/GenBank/DDBJ databases">
        <title>Phylogenetic diversity of female urinary microbiome.</title>
        <authorList>
            <person name="Thomas-White K."/>
            <person name="Wolfe A.J."/>
        </authorList>
    </citation>
    <scope>NUCLEOTIDE SEQUENCE [LARGE SCALE GENOMIC DNA]</scope>
    <source>
        <strain evidence="2 3">UMB0319</strain>
    </source>
</reference>
<dbReference type="Pfam" id="PF09913">
    <property type="entry name" value="DUF2142"/>
    <property type="match status" value="1"/>
</dbReference>
<evidence type="ECO:0000313" key="2">
    <source>
        <dbReference type="EMBL" id="PKY99194.1"/>
    </source>
</evidence>
<feature type="transmembrane region" description="Helical" evidence="1">
    <location>
        <begin position="380"/>
        <end position="403"/>
    </location>
</feature>
<evidence type="ECO:0000256" key="1">
    <source>
        <dbReference type="SAM" id="Phobius"/>
    </source>
</evidence>
<dbReference type="InterPro" id="IPR018674">
    <property type="entry name" value="DUF2142_membrane"/>
</dbReference>
<protein>
    <recommendedName>
        <fullName evidence="4">DUF2142 domain-containing protein</fullName>
    </recommendedName>
</protein>
<sequence length="521" mass="56634">MMVKSTVELCEEVSARPVVARRAQGEKSGRRSYFLYFAALLAMLLTGLGWAVASPVASSPDDDYHLGSIWCPRPVAEHCQTTEGQDGTWISVPEGVSPRAMTCYSFETAKSAACASGMKDDRYTYSFRYDDGGYPVGYYQFHHLLIGKDIESSVVRMRAVNVLISVILIGAISAMSRPSVRRAIGLAVAACWFPMGVYFIASNNPTSWAIAGLFSFTTAAFSAAQSHGWRRWALISAAAIGAILCLSSRFDVSFYMLVVALALTFAIRWNFRSRWPEFAFMWMAGLWGVYSMLGTTNQTALPTNGGGSGGGAGFSLPNFLWALASAPRYLAGFYGSSWSPGWVDVPTGEHAPYALSLIAAGAVLMVALRRGSLRKWFAALVIFGALVCLPAVFHGAGVFPVLFGYQARYILPLFGVLFFLLLALDLDDTALLSRPQHVAIVLLIGVAHSLTLYITILRFTRGVLGGQPRTLLNGIEWWWDMPVSPFAVWVGTSLTAFVFLAIALSVARQNLSFNTNSGTRA</sequence>
<feature type="transmembrane region" description="Helical" evidence="1">
    <location>
        <begin position="159"/>
        <end position="176"/>
    </location>
</feature>
<keyword evidence="1" id="KW-0812">Transmembrane</keyword>
<dbReference type="EMBL" id="PKHA01000002">
    <property type="protein sequence ID" value="PKY99194.1"/>
    <property type="molecule type" value="Genomic_DNA"/>
</dbReference>